<dbReference type="InterPro" id="IPR017871">
    <property type="entry name" value="ABC_transporter-like_CS"/>
</dbReference>
<dbReference type="GO" id="GO:0055085">
    <property type="term" value="P:transmembrane transport"/>
    <property type="evidence" value="ECO:0007669"/>
    <property type="project" value="InterPro"/>
</dbReference>
<reference evidence="6 7" key="1">
    <citation type="journal article" date="2012" name="Science">
        <title>Ecological populations of bacteria act as socially cohesive units of antibiotic production and resistance.</title>
        <authorList>
            <person name="Cordero O.X."/>
            <person name="Wildschutte H."/>
            <person name="Kirkup B."/>
            <person name="Proehl S."/>
            <person name="Ngo L."/>
            <person name="Hussain F."/>
            <person name="Le Roux F."/>
            <person name="Mincer T."/>
            <person name="Polz M.F."/>
        </authorList>
    </citation>
    <scope>NUCLEOTIDE SEQUENCE [LARGE SCALE GENOMIC DNA]</scope>
    <source>
        <strain evidence="6 7">FF-454</strain>
    </source>
</reference>
<dbReference type="GO" id="GO:0016020">
    <property type="term" value="C:membrane"/>
    <property type="evidence" value="ECO:0007669"/>
    <property type="project" value="InterPro"/>
</dbReference>
<keyword evidence="4 6" id="KW-0067">ATP-binding</keyword>
<feature type="domain" description="ABC transporter" evidence="5">
    <location>
        <begin position="6"/>
        <end position="232"/>
    </location>
</feature>
<gene>
    <name evidence="6" type="ORF">A1OK_02470</name>
</gene>
<keyword evidence="2" id="KW-0813">Transport</keyword>
<dbReference type="AlphaFoldDB" id="A0A1E5C092"/>
<dbReference type="PROSITE" id="PS50893">
    <property type="entry name" value="ABC_TRANSPORTER_2"/>
    <property type="match status" value="1"/>
</dbReference>
<dbReference type="GO" id="GO:0005524">
    <property type="term" value="F:ATP binding"/>
    <property type="evidence" value="ECO:0007669"/>
    <property type="project" value="UniProtKB-KW"/>
</dbReference>
<evidence type="ECO:0000256" key="4">
    <source>
        <dbReference type="ARBA" id="ARBA00022840"/>
    </source>
</evidence>
<dbReference type="InterPro" id="IPR015856">
    <property type="entry name" value="ABC_transpr_CbiO/EcfA_su"/>
</dbReference>
<proteinExistence type="inferred from homology"/>
<evidence type="ECO:0000313" key="6">
    <source>
        <dbReference type="EMBL" id="OEE58889.1"/>
    </source>
</evidence>
<dbReference type="InterPro" id="IPR003439">
    <property type="entry name" value="ABC_transporter-like_ATP-bd"/>
</dbReference>
<organism evidence="6 7">
    <name type="scientific">Enterovibrio norvegicus FF-454</name>
    <dbReference type="NCBI Taxonomy" id="1185651"/>
    <lineage>
        <taxon>Bacteria</taxon>
        <taxon>Pseudomonadati</taxon>
        <taxon>Pseudomonadota</taxon>
        <taxon>Gammaproteobacteria</taxon>
        <taxon>Vibrionales</taxon>
        <taxon>Vibrionaceae</taxon>
        <taxon>Enterovibrio</taxon>
    </lineage>
</organism>
<evidence type="ECO:0000313" key="7">
    <source>
        <dbReference type="Proteomes" id="UP000095039"/>
    </source>
</evidence>
<dbReference type="CDD" id="cd03225">
    <property type="entry name" value="ABC_cobalt_CbiO_domain1"/>
    <property type="match status" value="1"/>
</dbReference>
<dbReference type="InterPro" id="IPR050153">
    <property type="entry name" value="Metal_Ion_Import_ABC"/>
</dbReference>
<dbReference type="Pfam" id="PF00005">
    <property type="entry name" value="ABC_tran"/>
    <property type="match status" value="1"/>
</dbReference>
<comment type="similarity">
    <text evidence="1">Belongs to the ABC transporter superfamily.</text>
</comment>
<evidence type="ECO:0000259" key="5">
    <source>
        <dbReference type="PROSITE" id="PS50893"/>
    </source>
</evidence>
<dbReference type="Gene3D" id="3.40.50.300">
    <property type="entry name" value="P-loop containing nucleotide triphosphate hydrolases"/>
    <property type="match status" value="1"/>
</dbReference>
<evidence type="ECO:0000256" key="2">
    <source>
        <dbReference type="ARBA" id="ARBA00022448"/>
    </source>
</evidence>
<dbReference type="PANTHER" id="PTHR42734:SF17">
    <property type="entry name" value="METAL TRANSPORT SYSTEM ATP-BINDING PROTEIN TM_0124-RELATED"/>
    <property type="match status" value="1"/>
</dbReference>
<dbReference type="InterPro" id="IPR027417">
    <property type="entry name" value="P-loop_NTPase"/>
</dbReference>
<keyword evidence="3" id="KW-0547">Nucleotide-binding</keyword>
<dbReference type="EMBL" id="AJWN02000090">
    <property type="protein sequence ID" value="OEE58889.1"/>
    <property type="molecule type" value="Genomic_DNA"/>
</dbReference>
<dbReference type="PROSITE" id="PS00211">
    <property type="entry name" value="ABC_TRANSPORTER_1"/>
    <property type="match status" value="1"/>
</dbReference>
<sequence length="233" mass="25965">MSQIILEAIDLSVKYKHRLLFHIPSLKVCPGDAIYLSGQNGIGKTSLLKVMAGIQKPTKGSLNLQRPSWLQRLAGFTGQSGVIYMHQTPYLFDGTVSENVAYGLKGKHFCQRTQRQLTMQALRKIGLETLSHEHISVLSGGEKQKVAMARAWALNPSILLMDESCANLDADAIDAQKQMIDDLLDRGASLVITSHHPNKLTECCNQQWLIENQRLIHKPKLNIIDKDNHAFAS</sequence>
<comment type="caution">
    <text evidence="6">The sequence shown here is derived from an EMBL/GenBank/DDBJ whole genome shotgun (WGS) entry which is preliminary data.</text>
</comment>
<keyword evidence="7" id="KW-1185">Reference proteome</keyword>
<dbReference type="GO" id="GO:0016887">
    <property type="term" value="F:ATP hydrolysis activity"/>
    <property type="evidence" value="ECO:0007669"/>
    <property type="project" value="InterPro"/>
</dbReference>
<name>A0A1E5C092_9GAMM</name>
<protein>
    <submittedName>
        <fullName evidence="6">ABC transporter ATP-binding protein</fullName>
    </submittedName>
</protein>
<evidence type="ECO:0000256" key="1">
    <source>
        <dbReference type="ARBA" id="ARBA00005417"/>
    </source>
</evidence>
<dbReference type="PANTHER" id="PTHR42734">
    <property type="entry name" value="METAL TRANSPORT SYSTEM ATP-BINDING PROTEIN TM_0124-RELATED"/>
    <property type="match status" value="1"/>
</dbReference>
<evidence type="ECO:0000256" key="3">
    <source>
        <dbReference type="ARBA" id="ARBA00022741"/>
    </source>
</evidence>
<dbReference type="Proteomes" id="UP000095039">
    <property type="component" value="Unassembled WGS sequence"/>
</dbReference>
<accession>A0A1E5C092</accession>
<dbReference type="RefSeq" id="WP_016961116.1">
    <property type="nucleotide sequence ID" value="NZ_AJWN02000090.1"/>
</dbReference>
<dbReference type="SUPFAM" id="SSF52540">
    <property type="entry name" value="P-loop containing nucleoside triphosphate hydrolases"/>
    <property type="match status" value="1"/>
</dbReference>